<dbReference type="PANTHER" id="PTHR38694">
    <property type="entry name" value="CONSERVED EXPRESSED PROTEIN"/>
    <property type="match status" value="1"/>
</dbReference>
<evidence type="ECO:0000256" key="1">
    <source>
        <dbReference type="SAM" id="MobiDB-lite"/>
    </source>
</evidence>
<feature type="region of interest" description="Disordered" evidence="1">
    <location>
        <begin position="195"/>
        <end position="237"/>
    </location>
</feature>
<dbReference type="Proteomes" id="UP000324748">
    <property type="component" value="Unassembled WGS sequence"/>
</dbReference>
<comment type="caution">
    <text evidence="2">The sequence shown here is derived from an EMBL/GenBank/DDBJ whole genome shotgun (WGS) entry which is preliminary data.</text>
</comment>
<name>A0A5B0LVQ4_PUCGR</name>
<evidence type="ECO:0000313" key="5">
    <source>
        <dbReference type="Proteomes" id="UP000325313"/>
    </source>
</evidence>
<dbReference type="AlphaFoldDB" id="A0A5B0LVQ4"/>
<organism evidence="2 5">
    <name type="scientific">Puccinia graminis f. sp. tritici</name>
    <dbReference type="NCBI Taxonomy" id="56615"/>
    <lineage>
        <taxon>Eukaryota</taxon>
        <taxon>Fungi</taxon>
        <taxon>Dikarya</taxon>
        <taxon>Basidiomycota</taxon>
        <taxon>Pucciniomycotina</taxon>
        <taxon>Pucciniomycetes</taxon>
        <taxon>Pucciniales</taxon>
        <taxon>Pucciniaceae</taxon>
        <taxon>Puccinia</taxon>
    </lineage>
</organism>
<dbReference type="OrthoDB" id="1708389at2759"/>
<dbReference type="EMBL" id="VSWC01000041">
    <property type="protein sequence ID" value="KAA1104400.1"/>
    <property type="molecule type" value="Genomic_DNA"/>
</dbReference>
<dbReference type="PANTHER" id="PTHR38694:SF1">
    <property type="entry name" value="PEROXIN DOMAIN-CONTAINING PROTEIN"/>
    <property type="match status" value="1"/>
</dbReference>
<evidence type="ECO:0000313" key="4">
    <source>
        <dbReference type="Proteomes" id="UP000324748"/>
    </source>
</evidence>
<keyword evidence="4" id="KW-1185">Reference proteome</keyword>
<dbReference type="InterPro" id="IPR021709">
    <property type="entry name" value="DUF3292"/>
</dbReference>
<accession>A0A5B0LVQ4</accession>
<gene>
    <name evidence="3" type="ORF">PGT21_022117</name>
    <name evidence="2" type="ORF">PGTUg99_029663</name>
</gene>
<feature type="compositionally biased region" description="Polar residues" evidence="1">
    <location>
        <begin position="418"/>
        <end position="433"/>
    </location>
</feature>
<evidence type="ECO:0000313" key="2">
    <source>
        <dbReference type="EMBL" id="KAA1068532.1"/>
    </source>
</evidence>
<dbReference type="EMBL" id="VDEP01000505">
    <property type="protein sequence ID" value="KAA1068532.1"/>
    <property type="molecule type" value="Genomic_DNA"/>
</dbReference>
<sequence length="709" mass="78625">MESDPLFPPDFPTHLRRFTRHITAVQTRGINNSSTDLLFTSLASDQPPPPASYVPAHDSYDLQLHPVRSFRPNLLIDNVERLFISVVPRWSSGINEVKRLTTWRNPNRTAVWATVYSLCWWHEMVLPAALAFIICLSVWPKYAGNILFPPETTDPLFTGTDGARNPENLEHADPSSDEVAEVAAAATAKFIHDADAKSPLDTPSAEEFNKTPGNGPVDMLDKPSSSSSKPKEPKIGKKNLSQQYKPVIYKYGGGIQNIAGDLCDIHERLSNLFNRRFVPPPSRLRHISAAHNQSFEDPDPGMDANVRFALPFIPILFFSLFLSTHTLGRCVTFAIGFAFFLLDPIQTRSKLVRDALDANQTILRGVPTDRAFVLATLRNMQQRHDEGLDIAMKLLKKPKSPELPPRKRASDEEIDSDGVSTLSSNHASGSNPRSLFSTSKSGSSQFSRSSSSSSAPAERHQTLMKFAKKITNVAERGTQMLNEATAQSSQIINGDRQIGLNFSLLLPNKSRKVSPSSDAGSVKSSSRNQSKTNKLLRAINDTCSTHLHSAPGSSIDEGDSLSSSNSPFDPERNSSSFFCYYGNMPGHLTIHFSRTPVSRPNLSFYSGLGQSFKVRKSLFVIPLSQIVAMRKVSMLSLAGVWGGIDGIELYEKRFRDHSEESDESSDSNPSNIKLKHHTFRNMTGRDEAFLKLLVLKDWDENEEPGWISV</sequence>
<dbReference type="Proteomes" id="UP000325313">
    <property type="component" value="Unassembled WGS sequence"/>
</dbReference>
<reference evidence="4 5" key="1">
    <citation type="submission" date="2019-05" db="EMBL/GenBank/DDBJ databases">
        <title>Emergence of the Ug99 lineage of the wheat stem rust pathogen through somatic hybridization.</title>
        <authorList>
            <person name="Li F."/>
            <person name="Upadhyaya N.M."/>
            <person name="Sperschneider J."/>
            <person name="Matny O."/>
            <person name="Nguyen-Phuc H."/>
            <person name="Mago R."/>
            <person name="Raley C."/>
            <person name="Miller M.E."/>
            <person name="Silverstein K.A.T."/>
            <person name="Henningsen E."/>
            <person name="Hirsch C.D."/>
            <person name="Visser B."/>
            <person name="Pretorius Z.A."/>
            <person name="Steffenson B.J."/>
            <person name="Schwessinger B."/>
            <person name="Dodds P.N."/>
            <person name="Figueroa M."/>
        </authorList>
    </citation>
    <scope>NUCLEOTIDE SEQUENCE [LARGE SCALE GENOMIC DNA]</scope>
    <source>
        <strain evidence="3">21-0</strain>
        <strain evidence="2 5">Ug99</strain>
    </source>
</reference>
<evidence type="ECO:0000313" key="3">
    <source>
        <dbReference type="EMBL" id="KAA1104400.1"/>
    </source>
</evidence>
<feature type="compositionally biased region" description="Low complexity" evidence="1">
    <location>
        <begin position="552"/>
        <end position="566"/>
    </location>
</feature>
<dbReference type="Pfam" id="PF11696">
    <property type="entry name" value="DUF3292"/>
    <property type="match status" value="1"/>
</dbReference>
<feature type="region of interest" description="Disordered" evidence="1">
    <location>
        <begin position="157"/>
        <end position="176"/>
    </location>
</feature>
<proteinExistence type="predicted"/>
<feature type="compositionally biased region" description="Polar residues" evidence="1">
    <location>
        <begin position="513"/>
        <end position="532"/>
    </location>
</feature>
<feature type="region of interest" description="Disordered" evidence="1">
    <location>
        <begin position="395"/>
        <end position="459"/>
    </location>
</feature>
<feature type="region of interest" description="Disordered" evidence="1">
    <location>
        <begin position="547"/>
        <end position="568"/>
    </location>
</feature>
<protein>
    <submittedName>
        <fullName evidence="2">Uncharacterized protein</fullName>
    </submittedName>
</protein>
<feature type="region of interest" description="Disordered" evidence="1">
    <location>
        <begin position="509"/>
        <end position="532"/>
    </location>
</feature>
<feature type="compositionally biased region" description="Low complexity" evidence="1">
    <location>
        <begin position="434"/>
        <end position="454"/>
    </location>
</feature>